<dbReference type="InterPro" id="IPR016181">
    <property type="entry name" value="Acyl_CoA_acyltransferase"/>
</dbReference>
<evidence type="ECO:0000256" key="4">
    <source>
        <dbReference type="HAMAP-Rule" id="MF_00688"/>
    </source>
</evidence>
<comment type="similarity">
    <text evidence="4">Belongs to the L/F-transferase family.</text>
</comment>
<keyword evidence="6" id="KW-1185">Reference proteome</keyword>
<keyword evidence="2 4" id="KW-0808">Transferase</keyword>
<evidence type="ECO:0000256" key="3">
    <source>
        <dbReference type="ARBA" id="ARBA00023315"/>
    </source>
</evidence>
<dbReference type="Gene3D" id="3.30.70.3550">
    <property type="entry name" value="Leucyl/phenylalanyl-tRNA-protein transferase, N-terminal domain"/>
    <property type="match status" value="1"/>
</dbReference>
<comment type="catalytic activity">
    <reaction evidence="4">
        <text>L-phenylalanyl-tRNA(Phe) + an N-terminal L-alpha-aminoacyl-[protein] = an N-terminal L-phenylalanyl-L-alpha-aminoacyl-[protein] + tRNA(Phe)</text>
        <dbReference type="Rhea" id="RHEA:43632"/>
        <dbReference type="Rhea" id="RHEA-COMP:9668"/>
        <dbReference type="Rhea" id="RHEA-COMP:9699"/>
        <dbReference type="Rhea" id="RHEA-COMP:10636"/>
        <dbReference type="Rhea" id="RHEA-COMP:10637"/>
        <dbReference type="ChEBI" id="CHEBI:78442"/>
        <dbReference type="ChEBI" id="CHEBI:78531"/>
        <dbReference type="ChEBI" id="CHEBI:78597"/>
        <dbReference type="ChEBI" id="CHEBI:83561"/>
        <dbReference type="EC" id="2.3.2.6"/>
    </reaction>
</comment>
<dbReference type="PANTHER" id="PTHR30098:SF2">
    <property type="entry name" value="LEUCYL_PHENYLALANYL-TRNA--PROTEIN TRANSFERASE"/>
    <property type="match status" value="1"/>
</dbReference>
<dbReference type="HAMAP" id="MF_00688">
    <property type="entry name" value="Leu_Phe_trans"/>
    <property type="match status" value="1"/>
</dbReference>
<dbReference type="NCBIfam" id="TIGR00667">
    <property type="entry name" value="aat"/>
    <property type="match status" value="1"/>
</dbReference>
<dbReference type="Pfam" id="PF03588">
    <property type="entry name" value="Leu_Phe_trans"/>
    <property type="match status" value="1"/>
</dbReference>
<keyword evidence="1 4" id="KW-0963">Cytoplasm</keyword>
<dbReference type="InterPro" id="IPR042203">
    <property type="entry name" value="Leu/Phe-tRNA_Trfase_C"/>
</dbReference>
<dbReference type="EMBL" id="JAIMJA010000012">
    <property type="protein sequence ID" value="MCE2595675.1"/>
    <property type="molecule type" value="Genomic_DNA"/>
</dbReference>
<dbReference type="RefSeq" id="WP_233053268.1">
    <property type="nucleotide sequence ID" value="NZ_JAIMJA010000012.1"/>
</dbReference>
<dbReference type="InterPro" id="IPR042221">
    <property type="entry name" value="Leu/Phe-tRNA_Trfase_N"/>
</dbReference>
<name>A0ABS8WB20_9GAMM</name>
<evidence type="ECO:0000313" key="6">
    <source>
        <dbReference type="Proteomes" id="UP001201273"/>
    </source>
</evidence>
<evidence type="ECO:0000256" key="2">
    <source>
        <dbReference type="ARBA" id="ARBA00022679"/>
    </source>
</evidence>
<keyword evidence="3 4" id="KW-0012">Acyltransferase</keyword>
<evidence type="ECO:0000256" key="1">
    <source>
        <dbReference type="ARBA" id="ARBA00022490"/>
    </source>
</evidence>
<dbReference type="SUPFAM" id="SSF55729">
    <property type="entry name" value="Acyl-CoA N-acyltransferases (Nat)"/>
    <property type="match status" value="1"/>
</dbReference>
<evidence type="ECO:0000313" key="5">
    <source>
        <dbReference type="EMBL" id="MCE2595675.1"/>
    </source>
</evidence>
<reference evidence="5 6" key="1">
    <citation type="journal article" date="2022" name="Environ. Microbiol. Rep.">
        <title>Eco-phylogenetic analyses reveal divergent evolution of vitamin B12 metabolism in the marine bacterial family 'Psychromonadaceae'.</title>
        <authorList>
            <person name="Jin X."/>
            <person name="Yang Y."/>
            <person name="Cao H."/>
            <person name="Gao B."/>
            <person name="Zhao Z."/>
        </authorList>
    </citation>
    <scope>NUCLEOTIDE SEQUENCE [LARGE SCALE GENOMIC DNA]</scope>
    <source>
        <strain evidence="5 6">MKS20</strain>
    </source>
</reference>
<dbReference type="PANTHER" id="PTHR30098">
    <property type="entry name" value="LEUCYL/PHENYLALANYL-TRNA--PROTEIN TRANSFERASE"/>
    <property type="match status" value="1"/>
</dbReference>
<comment type="catalytic activity">
    <reaction evidence="4">
        <text>N-terminal L-lysyl-[protein] + L-leucyl-tRNA(Leu) = N-terminal L-leucyl-L-lysyl-[protein] + tRNA(Leu) + H(+)</text>
        <dbReference type="Rhea" id="RHEA:12340"/>
        <dbReference type="Rhea" id="RHEA-COMP:9613"/>
        <dbReference type="Rhea" id="RHEA-COMP:9622"/>
        <dbReference type="Rhea" id="RHEA-COMP:12670"/>
        <dbReference type="Rhea" id="RHEA-COMP:12671"/>
        <dbReference type="ChEBI" id="CHEBI:15378"/>
        <dbReference type="ChEBI" id="CHEBI:65249"/>
        <dbReference type="ChEBI" id="CHEBI:78442"/>
        <dbReference type="ChEBI" id="CHEBI:78494"/>
        <dbReference type="ChEBI" id="CHEBI:133043"/>
        <dbReference type="EC" id="2.3.2.6"/>
    </reaction>
</comment>
<dbReference type="EC" id="2.3.2.6" evidence="4"/>
<organism evidence="5 6">
    <name type="scientific">Motilimonas cestriensis</name>
    <dbReference type="NCBI Taxonomy" id="2742685"/>
    <lineage>
        <taxon>Bacteria</taxon>
        <taxon>Pseudomonadati</taxon>
        <taxon>Pseudomonadota</taxon>
        <taxon>Gammaproteobacteria</taxon>
        <taxon>Alteromonadales</taxon>
        <taxon>Alteromonadales genera incertae sedis</taxon>
        <taxon>Motilimonas</taxon>
    </lineage>
</organism>
<sequence length="237" mass="26507">MNHFITQLSQQASLFPDPSLALTEPDGLLAVGGDLSPARLLAAYRKGIFPWYSDDQPIMWWSPSERATIKPSQVHISRSMARLIRQDKFEITVNVSFTEVIKACADERKDDGTWITPDMQQAYTQLHQLGHAHSIEVWQQAQLVGGIYGVSIGRLFCGESMFHRATNASKIAFIALCQHFKQHGGNLIDAQIPNPHLTSLGVKSQTRADFLIQAQQLTKEPIGTQCWTKQTIHLKSS</sequence>
<comment type="subcellular location">
    <subcellularLocation>
        <location evidence="4">Cytoplasm</location>
    </subcellularLocation>
</comment>
<protein>
    <recommendedName>
        <fullName evidence="4">Leucyl/phenylalanyl-tRNA--protein transferase</fullName>
        <ecNumber evidence="4">2.3.2.6</ecNumber>
    </recommendedName>
    <alternativeName>
        <fullName evidence="4">L/F-transferase</fullName>
    </alternativeName>
    <alternativeName>
        <fullName evidence="4">Leucyltransferase</fullName>
    </alternativeName>
    <alternativeName>
        <fullName evidence="4">Phenyalanyltransferase</fullName>
    </alternativeName>
</protein>
<dbReference type="GO" id="GO:0008914">
    <property type="term" value="F:leucyl-tRNA--protein transferase activity"/>
    <property type="evidence" value="ECO:0007669"/>
    <property type="project" value="UniProtKB-EC"/>
</dbReference>
<comment type="function">
    <text evidence="4">Functions in the N-end rule pathway of protein degradation where it conjugates Leu, Phe and, less efficiently, Met from aminoacyl-tRNAs to the N-termini of proteins containing an N-terminal arginine or lysine.</text>
</comment>
<comment type="catalytic activity">
    <reaction evidence="4">
        <text>N-terminal L-arginyl-[protein] + L-leucyl-tRNA(Leu) = N-terminal L-leucyl-L-arginyl-[protein] + tRNA(Leu) + H(+)</text>
        <dbReference type="Rhea" id="RHEA:50416"/>
        <dbReference type="Rhea" id="RHEA-COMP:9613"/>
        <dbReference type="Rhea" id="RHEA-COMP:9622"/>
        <dbReference type="Rhea" id="RHEA-COMP:12672"/>
        <dbReference type="Rhea" id="RHEA-COMP:12673"/>
        <dbReference type="ChEBI" id="CHEBI:15378"/>
        <dbReference type="ChEBI" id="CHEBI:64719"/>
        <dbReference type="ChEBI" id="CHEBI:78442"/>
        <dbReference type="ChEBI" id="CHEBI:78494"/>
        <dbReference type="ChEBI" id="CHEBI:133044"/>
        <dbReference type="EC" id="2.3.2.6"/>
    </reaction>
</comment>
<dbReference type="Gene3D" id="3.40.630.70">
    <property type="entry name" value="Leucyl/phenylalanyl-tRNA-protein transferase, C-terminal domain"/>
    <property type="match status" value="1"/>
</dbReference>
<accession>A0ABS8WB20</accession>
<comment type="caution">
    <text evidence="5">The sequence shown here is derived from an EMBL/GenBank/DDBJ whole genome shotgun (WGS) entry which is preliminary data.</text>
</comment>
<gene>
    <name evidence="4 5" type="primary">aat</name>
    <name evidence="5" type="ORF">K6Y31_12720</name>
</gene>
<proteinExistence type="inferred from homology"/>
<dbReference type="Proteomes" id="UP001201273">
    <property type="component" value="Unassembled WGS sequence"/>
</dbReference>
<dbReference type="InterPro" id="IPR004616">
    <property type="entry name" value="Leu/Phe-tRNA_Trfase"/>
</dbReference>